<sequence length="97" mass="10393">MRTTALVANANTIAPPDIWFADTTDTVAGGWGATGDTGKPHNPHENDIVVVLEPTIVREENEAPKKSNGTHGKKAKGPLDELSGIFPSYFVSREHAK</sequence>
<comment type="caution">
    <text evidence="2">The sequence shown here is derived from an EMBL/GenBank/DDBJ whole genome shotgun (WGS) entry which is preliminary data.</text>
</comment>
<proteinExistence type="predicted"/>
<dbReference type="AlphaFoldDB" id="A0A9P7K067"/>
<accession>A0A9P7K067</accession>
<evidence type="ECO:0000256" key="1">
    <source>
        <dbReference type="SAM" id="MobiDB-lite"/>
    </source>
</evidence>
<protein>
    <submittedName>
        <fullName evidence="2">Uncharacterized protein</fullName>
    </submittedName>
</protein>
<organism evidence="2 3">
    <name type="scientific">Suillus discolor</name>
    <dbReference type="NCBI Taxonomy" id="1912936"/>
    <lineage>
        <taxon>Eukaryota</taxon>
        <taxon>Fungi</taxon>
        <taxon>Dikarya</taxon>
        <taxon>Basidiomycota</taxon>
        <taxon>Agaricomycotina</taxon>
        <taxon>Agaricomycetes</taxon>
        <taxon>Agaricomycetidae</taxon>
        <taxon>Boletales</taxon>
        <taxon>Suillineae</taxon>
        <taxon>Suillaceae</taxon>
        <taxon>Suillus</taxon>
    </lineage>
</organism>
<name>A0A9P7K067_9AGAM</name>
<evidence type="ECO:0000313" key="2">
    <source>
        <dbReference type="EMBL" id="KAG2119151.1"/>
    </source>
</evidence>
<dbReference type="OrthoDB" id="435402at2759"/>
<reference evidence="2" key="1">
    <citation type="journal article" date="2020" name="New Phytol.">
        <title>Comparative genomics reveals dynamic genome evolution in host specialist ectomycorrhizal fungi.</title>
        <authorList>
            <person name="Lofgren L.A."/>
            <person name="Nguyen N.H."/>
            <person name="Vilgalys R."/>
            <person name="Ruytinx J."/>
            <person name="Liao H.L."/>
            <person name="Branco S."/>
            <person name="Kuo A."/>
            <person name="LaButti K."/>
            <person name="Lipzen A."/>
            <person name="Andreopoulos W."/>
            <person name="Pangilinan J."/>
            <person name="Riley R."/>
            <person name="Hundley H."/>
            <person name="Na H."/>
            <person name="Barry K."/>
            <person name="Grigoriev I.V."/>
            <person name="Stajich J.E."/>
            <person name="Kennedy P.G."/>
        </authorList>
    </citation>
    <scope>NUCLEOTIDE SEQUENCE</scope>
    <source>
        <strain evidence="2">FC423</strain>
    </source>
</reference>
<dbReference type="Proteomes" id="UP000823399">
    <property type="component" value="Unassembled WGS sequence"/>
</dbReference>
<dbReference type="EMBL" id="JABBWM010000003">
    <property type="protein sequence ID" value="KAG2119151.1"/>
    <property type="molecule type" value="Genomic_DNA"/>
</dbReference>
<keyword evidence="3" id="KW-1185">Reference proteome</keyword>
<dbReference type="RefSeq" id="XP_041299260.1">
    <property type="nucleotide sequence ID" value="XM_041440915.1"/>
</dbReference>
<gene>
    <name evidence="2" type="ORF">F5147DRAFT_767882</name>
</gene>
<dbReference type="GeneID" id="64703174"/>
<evidence type="ECO:0000313" key="3">
    <source>
        <dbReference type="Proteomes" id="UP000823399"/>
    </source>
</evidence>
<feature type="region of interest" description="Disordered" evidence="1">
    <location>
        <begin position="59"/>
        <end position="80"/>
    </location>
</feature>